<evidence type="ECO:0000313" key="3">
    <source>
        <dbReference type="Proteomes" id="UP000799439"/>
    </source>
</evidence>
<feature type="region of interest" description="Disordered" evidence="1">
    <location>
        <begin position="72"/>
        <end position="95"/>
    </location>
</feature>
<protein>
    <submittedName>
        <fullName evidence="2">Uncharacterized protein</fullName>
    </submittedName>
</protein>
<keyword evidence="3" id="KW-1185">Reference proteome</keyword>
<organism evidence="2 3">
    <name type="scientific">Myriangium duriaei CBS 260.36</name>
    <dbReference type="NCBI Taxonomy" id="1168546"/>
    <lineage>
        <taxon>Eukaryota</taxon>
        <taxon>Fungi</taxon>
        <taxon>Dikarya</taxon>
        <taxon>Ascomycota</taxon>
        <taxon>Pezizomycotina</taxon>
        <taxon>Dothideomycetes</taxon>
        <taxon>Dothideomycetidae</taxon>
        <taxon>Myriangiales</taxon>
        <taxon>Myriangiaceae</taxon>
        <taxon>Myriangium</taxon>
    </lineage>
</organism>
<evidence type="ECO:0000313" key="2">
    <source>
        <dbReference type="EMBL" id="KAF2151948.1"/>
    </source>
</evidence>
<name>A0A9P4MGB0_9PEZI</name>
<reference evidence="2" key="1">
    <citation type="journal article" date="2020" name="Stud. Mycol.">
        <title>101 Dothideomycetes genomes: a test case for predicting lifestyles and emergence of pathogens.</title>
        <authorList>
            <person name="Haridas S."/>
            <person name="Albert R."/>
            <person name="Binder M."/>
            <person name="Bloem J."/>
            <person name="Labutti K."/>
            <person name="Salamov A."/>
            <person name="Andreopoulos B."/>
            <person name="Baker S."/>
            <person name="Barry K."/>
            <person name="Bills G."/>
            <person name="Bluhm B."/>
            <person name="Cannon C."/>
            <person name="Castanera R."/>
            <person name="Culley D."/>
            <person name="Daum C."/>
            <person name="Ezra D."/>
            <person name="Gonzalez J."/>
            <person name="Henrissat B."/>
            <person name="Kuo A."/>
            <person name="Liang C."/>
            <person name="Lipzen A."/>
            <person name="Lutzoni F."/>
            <person name="Magnuson J."/>
            <person name="Mondo S."/>
            <person name="Nolan M."/>
            <person name="Ohm R."/>
            <person name="Pangilinan J."/>
            <person name="Park H.-J."/>
            <person name="Ramirez L."/>
            <person name="Alfaro M."/>
            <person name="Sun H."/>
            <person name="Tritt A."/>
            <person name="Yoshinaga Y."/>
            <person name="Zwiers L.-H."/>
            <person name="Turgeon B."/>
            <person name="Goodwin S."/>
            <person name="Spatafora J."/>
            <person name="Crous P."/>
            <person name="Grigoriev I."/>
        </authorList>
    </citation>
    <scope>NUCLEOTIDE SEQUENCE</scope>
    <source>
        <strain evidence="2">CBS 260.36</strain>
    </source>
</reference>
<dbReference type="EMBL" id="ML996087">
    <property type="protein sequence ID" value="KAF2151948.1"/>
    <property type="molecule type" value="Genomic_DNA"/>
</dbReference>
<gene>
    <name evidence="2" type="ORF">K461DRAFT_294812</name>
</gene>
<accession>A0A9P4MGB0</accession>
<dbReference type="AlphaFoldDB" id="A0A9P4MGB0"/>
<dbReference type="InterPro" id="IPR058940">
    <property type="entry name" value="mS26_fungi"/>
</dbReference>
<comment type="caution">
    <text evidence="2">The sequence shown here is derived from an EMBL/GenBank/DDBJ whole genome shotgun (WGS) entry which is preliminary data.</text>
</comment>
<proteinExistence type="predicted"/>
<dbReference type="Proteomes" id="UP000799439">
    <property type="component" value="Unassembled WGS sequence"/>
</dbReference>
<dbReference type="Pfam" id="PF26163">
    <property type="entry name" value="mS26"/>
    <property type="match status" value="1"/>
</dbReference>
<evidence type="ECO:0000256" key="1">
    <source>
        <dbReference type="SAM" id="MobiDB-lite"/>
    </source>
</evidence>
<feature type="compositionally biased region" description="Basic and acidic residues" evidence="1">
    <location>
        <begin position="72"/>
        <end position="88"/>
    </location>
</feature>
<sequence>MASRPLSRLPRPYICPSCHTCRQFTTTPSLSAISPESPRYIDIPTPPQQDYTPPKRVKGILPVPRDVMKHRTPAKVESRLHSPAKPHEPSNPQERFSARMTALRKDNLRAGASALYARRNAAIKTSRERSAADRAARDKALAAPEHWSDRLTGATLDDSVRAELARYATKSGSLPDPGRAERVAATKERLAAEAEGLQLRRRDALHSLYMNARTFIVDEKGLNEAIDQAFGTVEEPYHFGNEKPSMWTDGPPPRMSDLALGVAGIGKGALQRDAQLGRMEILRDRVRRMAEGVTGGKMDA</sequence>
<dbReference type="OrthoDB" id="5223508at2759"/>
<dbReference type="CDD" id="cd23703">
    <property type="entry name" value="mS26_PET12"/>
    <property type="match status" value="1"/>
</dbReference>